<evidence type="ECO:0000259" key="7">
    <source>
        <dbReference type="PROSITE" id="PS50089"/>
    </source>
</evidence>
<organism evidence="9">
    <name type="scientific">Phytophthora nicotianae</name>
    <name type="common">Potato buckeye rot agent</name>
    <name type="synonym">Phytophthora parasitica</name>
    <dbReference type="NCBI Taxonomy" id="4792"/>
    <lineage>
        <taxon>Eukaryota</taxon>
        <taxon>Sar</taxon>
        <taxon>Stramenopiles</taxon>
        <taxon>Oomycota</taxon>
        <taxon>Peronosporomycetes</taxon>
        <taxon>Peronosporales</taxon>
        <taxon>Peronosporaceae</taxon>
        <taxon>Phytophthora</taxon>
    </lineage>
</organism>
<keyword evidence="5" id="KW-0175">Coiled coil</keyword>
<evidence type="ECO:0000259" key="8">
    <source>
        <dbReference type="PROSITE" id="PS50271"/>
    </source>
</evidence>
<dbReference type="VEuPathDB" id="FungiDB:PPTG_14521"/>
<feature type="region of interest" description="Disordered" evidence="6">
    <location>
        <begin position="534"/>
        <end position="555"/>
    </location>
</feature>
<sequence length="555" mass="63126">MFQIRVEAADMAEEEEAKAEEPPLDDAQDLQGASFLAGNPQVRETTGKLRFYRADKPYSSSSSSGGSQQLPNERSTLVCVVTVPSHMSPVEILEFLASFREDIALVRILKDPERSNCMVLMQFNSQERADQFFQVHNGKYFNSIEQERCKIVFVRSIEFDPVVDEDDPDCDALEEKHADGEDTAAPMPSSPRSERRASNAQIRKLFPPPPAGMTEIPTCAVCLDRLDASASGILTTLCNHSFHCDCLFRWEGSSCPVCRYSHGDIGSSCEVCGTAEHLWICLICGHVGCGRYSGEHAKQHYQETLHTYSLELETQRVWDYAGDGYVHRLILNKQDGKFVEFPSPNNLSGERSQTPPTTSAEEEEGEHRKLEKLAVEYNFLLKSQLEEQRLYYERLLARVEEGESRQLLNAHEHERKHLKKANTTLVEKTKKLEEELTFVRELNKSLIDNQKQWKERVRLLEEQNARIEQETALRIGDLEGQVRDLMFYLDTQNKVEQSAHREDIMVCLPCYCYRCIHLTVSSLLQGGTIEIESKSAAKENTSSSSSSRRKGKKKR</sequence>
<dbReference type="PANTHER" id="PTHR24007:SF7">
    <property type="entry name" value="BRCA1-ASSOCIATED PROTEIN"/>
    <property type="match status" value="1"/>
</dbReference>
<accession>W2MUI7</accession>
<dbReference type="InterPro" id="IPR047243">
    <property type="entry name" value="RING-H2_BRAP2"/>
</dbReference>
<feature type="coiled-coil region" evidence="5">
    <location>
        <begin position="415"/>
        <end position="470"/>
    </location>
</feature>
<dbReference type="InterPro" id="IPR001841">
    <property type="entry name" value="Znf_RING"/>
</dbReference>
<dbReference type="CDD" id="cd12437">
    <property type="entry name" value="RRM_BRAP2_like"/>
    <property type="match status" value="1"/>
</dbReference>
<evidence type="ECO:0000256" key="3">
    <source>
        <dbReference type="ARBA" id="ARBA00022833"/>
    </source>
</evidence>
<dbReference type="PROSITE" id="PS50089">
    <property type="entry name" value="ZF_RING_2"/>
    <property type="match status" value="1"/>
</dbReference>
<dbReference type="AlphaFoldDB" id="W2MUI7"/>
<proteinExistence type="predicted"/>
<dbReference type="GO" id="GO:0061630">
    <property type="term" value="F:ubiquitin protein ligase activity"/>
    <property type="evidence" value="ECO:0007669"/>
    <property type="project" value="TreeGrafter"/>
</dbReference>
<dbReference type="PROSITE" id="PS50271">
    <property type="entry name" value="ZF_UBP"/>
    <property type="match status" value="1"/>
</dbReference>
<feature type="compositionally biased region" description="Polar residues" evidence="6">
    <location>
        <begin position="343"/>
        <end position="359"/>
    </location>
</feature>
<evidence type="ECO:0008006" key="10">
    <source>
        <dbReference type="Google" id="ProtNLM"/>
    </source>
</evidence>
<feature type="region of interest" description="Disordered" evidence="6">
    <location>
        <begin position="1"/>
        <end position="47"/>
    </location>
</feature>
<feature type="domain" description="RING-type" evidence="7">
    <location>
        <begin position="219"/>
        <end position="259"/>
    </location>
</feature>
<dbReference type="Pfam" id="PF02148">
    <property type="entry name" value="zf-UBP"/>
    <property type="match status" value="1"/>
</dbReference>
<feature type="domain" description="UBP-type" evidence="8">
    <location>
        <begin position="253"/>
        <end position="345"/>
    </location>
</feature>
<keyword evidence="1" id="KW-0479">Metal-binding</keyword>
<reference evidence="9" key="1">
    <citation type="submission" date="2013-11" db="EMBL/GenBank/DDBJ databases">
        <title>The Genome Sequence of Phytophthora parasitica IAC_01/95.</title>
        <authorList>
            <consortium name="The Broad Institute Genomics Platform"/>
            <person name="Russ C."/>
            <person name="Tyler B."/>
            <person name="Panabieres F."/>
            <person name="Shan W."/>
            <person name="Tripathy S."/>
            <person name="Grunwald N."/>
            <person name="Machado M."/>
            <person name="Johnson C.S."/>
            <person name="Arredondo F."/>
            <person name="Hong C."/>
            <person name="Coffey M."/>
            <person name="Young S.K."/>
            <person name="Zeng Q."/>
            <person name="Gargeya S."/>
            <person name="Fitzgerald M."/>
            <person name="Abouelleil A."/>
            <person name="Alvarado L."/>
            <person name="Chapman S.B."/>
            <person name="Gainer-Dewar J."/>
            <person name="Goldberg J."/>
            <person name="Griggs A."/>
            <person name="Gujja S."/>
            <person name="Hansen M."/>
            <person name="Howarth C."/>
            <person name="Imamovic A."/>
            <person name="Ireland A."/>
            <person name="Larimer J."/>
            <person name="McCowan C."/>
            <person name="Murphy C."/>
            <person name="Pearson M."/>
            <person name="Poon T.W."/>
            <person name="Priest M."/>
            <person name="Roberts A."/>
            <person name="Saif S."/>
            <person name="Shea T."/>
            <person name="Sykes S."/>
            <person name="Wortman J."/>
            <person name="Nusbaum C."/>
            <person name="Birren B."/>
        </authorList>
    </citation>
    <scope>NUCLEOTIDE SEQUENCE [LARGE SCALE GENOMIC DNA]</scope>
    <source>
        <strain evidence="9">IAC_01/95</strain>
    </source>
</reference>
<dbReference type="Proteomes" id="UP000054532">
    <property type="component" value="Unassembled WGS sequence"/>
</dbReference>
<dbReference type="SMART" id="SM00290">
    <property type="entry name" value="ZnF_UBP"/>
    <property type="match status" value="1"/>
</dbReference>
<dbReference type="GO" id="GO:0016567">
    <property type="term" value="P:protein ubiquitination"/>
    <property type="evidence" value="ECO:0007669"/>
    <property type="project" value="TreeGrafter"/>
</dbReference>
<dbReference type="PANTHER" id="PTHR24007">
    <property type="entry name" value="BRCA1-ASSOCIATED PROTEIN"/>
    <property type="match status" value="1"/>
</dbReference>
<dbReference type="Gene3D" id="3.30.40.10">
    <property type="entry name" value="Zinc/RING finger domain, C3HC4 (zinc finger)"/>
    <property type="match status" value="2"/>
</dbReference>
<feature type="region of interest" description="Disordered" evidence="6">
    <location>
        <begin position="342"/>
        <end position="367"/>
    </location>
</feature>
<keyword evidence="2 4" id="KW-0863">Zinc-finger</keyword>
<evidence type="ECO:0000256" key="2">
    <source>
        <dbReference type="ARBA" id="ARBA00022771"/>
    </source>
</evidence>
<name>W2MUI7_PHYNI</name>
<evidence type="ECO:0000256" key="5">
    <source>
        <dbReference type="SAM" id="Coils"/>
    </source>
</evidence>
<keyword evidence="3" id="KW-0862">Zinc</keyword>
<protein>
    <recommendedName>
        <fullName evidence="10">BRCA1-associated protein</fullName>
    </recommendedName>
</protein>
<dbReference type="InterPro" id="IPR011422">
    <property type="entry name" value="BRAP2/ETP1_RRM"/>
</dbReference>
<evidence type="ECO:0000313" key="9">
    <source>
        <dbReference type="EMBL" id="ETM40006.1"/>
    </source>
</evidence>
<dbReference type="SMART" id="SM00184">
    <property type="entry name" value="RING"/>
    <property type="match status" value="1"/>
</dbReference>
<dbReference type="Pfam" id="PF13639">
    <property type="entry name" value="zf-RING_2"/>
    <property type="match status" value="1"/>
</dbReference>
<evidence type="ECO:0000256" key="4">
    <source>
        <dbReference type="PROSITE-ProRule" id="PRU00502"/>
    </source>
</evidence>
<gene>
    <name evidence="9" type="ORF">L914_13922</name>
</gene>
<dbReference type="GO" id="GO:0005737">
    <property type="term" value="C:cytoplasm"/>
    <property type="evidence" value="ECO:0007669"/>
    <property type="project" value="TreeGrafter"/>
</dbReference>
<dbReference type="InterPro" id="IPR001607">
    <property type="entry name" value="Znf_UBP"/>
</dbReference>
<feature type="region of interest" description="Disordered" evidence="6">
    <location>
        <begin position="165"/>
        <end position="198"/>
    </location>
</feature>
<dbReference type="GO" id="GO:0007265">
    <property type="term" value="P:Ras protein signal transduction"/>
    <property type="evidence" value="ECO:0007669"/>
    <property type="project" value="TreeGrafter"/>
</dbReference>
<evidence type="ECO:0000256" key="6">
    <source>
        <dbReference type="SAM" id="MobiDB-lite"/>
    </source>
</evidence>
<feature type="compositionally biased region" description="Acidic residues" evidence="6">
    <location>
        <begin position="10"/>
        <end position="28"/>
    </location>
</feature>
<dbReference type="EMBL" id="KI694432">
    <property type="protein sequence ID" value="ETM40006.1"/>
    <property type="molecule type" value="Genomic_DNA"/>
</dbReference>
<dbReference type="CDD" id="cd16457">
    <property type="entry name" value="RING-H2_BRAP2"/>
    <property type="match status" value="1"/>
</dbReference>
<evidence type="ECO:0000256" key="1">
    <source>
        <dbReference type="ARBA" id="ARBA00022723"/>
    </source>
</evidence>
<dbReference type="GO" id="GO:0008270">
    <property type="term" value="F:zinc ion binding"/>
    <property type="evidence" value="ECO:0007669"/>
    <property type="project" value="UniProtKB-KW"/>
</dbReference>
<dbReference type="InterPro" id="IPR013083">
    <property type="entry name" value="Znf_RING/FYVE/PHD"/>
</dbReference>
<dbReference type="Pfam" id="PF07576">
    <property type="entry name" value="BRAP2"/>
    <property type="match status" value="1"/>
</dbReference>
<dbReference type="SUPFAM" id="SSF57850">
    <property type="entry name" value="RING/U-box"/>
    <property type="match status" value="1"/>
</dbReference>